<dbReference type="SUPFAM" id="SSF48239">
    <property type="entry name" value="Terpenoid cyclases/Protein prenyltransferases"/>
    <property type="match status" value="1"/>
</dbReference>
<accession>A0ABU8UBX9</accession>
<proteinExistence type="predicted"/>
<dbReference type="InterPro" id="IPR008930">
    <property type="entry name" value="Terpenoid_cyclase/PrenylTrfase"/>
</dbReference>
<evidence type="ECO:0000313" key="2">
    <source>
        <dbReference type="EMBL" id="MEJ8645370.1"/>
    </source>
</evidence>
<feature type="compositionally biased region" description="Low complexity" evidence="1">
    <location>
        <begin position="414"/>
        <end position="423"/>
    </location>
</feature>
<evidence type="ECO:0000313" key="3">
    <source>
        <dbReference type="Proteomes" id="UP001382904"/>
    </source>
</evidence>
<keyword evidence="3" id="KW-1185">Reference proteome</keyword>
<feature type="region of interest" description="Disordered" evidence="1">
    <location>
        <begin position="380"/>
        <end position="493"/>
    </location>
</feature>
<organism evidence="2 3">
    <name type="scientific">Streptomyces caledonius</name>
    <dbReference type="NCBI Taxonomy" id="3134107"/>
    <lineage>
        <taxon>Bacteria</taxon>
        <taxon>Bacillati</taxon>
        <taxon>Actinomycetota</taxon>
        <taxon>Actinomycetes</taxon>
        <taxon>Kitasatosporales</taxon>
        <taxon>Streptomycetaceae</taxon>
        <taxon>Streptomyces</taxon>
    </lineage>
</organism>
<feature type="compositionally biased region" description="Low complexity" evidence="1">
    <location>
        <begin position="465"/>
        <end position="479"/>
    </location>
</feature>
<reference evidence="2 3" key="1">
    <citation type="submission" date="2024-03" db="EMBL/GenBank/DDBJ databases">
        <title>Novel Streptomyces species of biotechnological and ecological value are a feature of Machair soil.</title>
        <authorList>
            <person name="Prole J.R."/>
            <person name="Goodfellow M."/>
            <person name="Allenby N."/>
            <person name="Ward A.C."/>
        </authorList>
    </citation>
    <scope>NUCLEOTIDE SEQUENCE [LARGE SCALE GENOMIC DNA]</scope>
    <source>
        <strain evidence="2 3">MS1.HAVA.3</strain>
    </source>
</reference>
<feature type="compositionally biased region" description="Pro residues" evidence="1">
    <location>
        <begin position="424"/>
        <end position="449"/>
    </location>
</feature>
<feature type="compositionally biased region" description="Polar residues" evidence="1">
    <location>
        <begin position="480"/>
        <end position="493"/>
    </location>
</feature>
<sequence>MAATARLRARLISRVEPDGAVRDPCHSRVLESALLFALLERTRLEPAVRRRVAAYLTGHCDSPILLDRLLARSALGRREPAADVLDVERFLARAPSFTGARKRTFLHAVLLLLGAAPGTAWPGADAFDLRGLHTWARVQVTAVKAVLAHAHRLPHLIEAADLDLLVSTQRPGTVWEGNLLIHLSVLHALAPLPGYQQLVSGGIRTALEHQRPDGGMPFICDEDTWVTATAGVALHAAGAPTPVLDAIAGRLLRLQQPGGGWSCTEQAELADVDCTSVAIEVLHAAGPEIHRAPITRALGFLHALRGRDGGFPTYLAGAPSEACMTAAAANALSAQGPRQHATLEAALSHLASQQQPDGTFPPDWSSSRLHTVFRASLAARHHPATPHPAVPPGTSSGAPFDLSRSRRTLTAGGASRTEPTATPSAPPTPSSPSAPTPRPRPPPGAPPTCSPVSALTGPSTASPTRSGRAPSASPFPRSPTLSPSWRSGTSPTT</sequence>
<name>A0ABU8UBX9_9ACTN</name>
<dbReference type="Proteomes" id="UP001382904">
    <property type="component" value="Unassembled WGS sequence"/>
</dbReference>
<dbReference type="Gene3D" id="1.50.10.20">
    <property type="match status" value="2"/>
</dbReference>
<comment type="caution">
    <text evidence="2">The sequence shown here is derived from an EMBL/GenBank/DDBJ whole genome shotgun (WGS) entry which is preliminary data.</text>
</comment>
<gene>
    <name evidence="2" type="ORF">WKI68_37455</name>
</gene>
<evidence type="ECO:0000256" key="1">
    <source>
        <dbReference type="SAM" id="MobiDB-lite"/>
    </source>
</evidence>
<dbReference type="PRINTS" id="PR01217">
    <property type="entry name" value="PRICHEXTENSN"/>
</dbReference>
<protein>
    <submittedName>
        <fullName evidence="2">Uncharacterized protein</fullName>
    </submittedName>
</protein>
<dbReference type="EMBL" id="JBBKAM010000003">
    <property type="protein sequence ID" value="MEJ8645370.1"/>
    <property type="molecule type" value="Genomic_DNA"/>
</dbReference>
<dbReference type="CDD" id="cd00688">
    <property type="entry name" value="ISOPREN_C2_like"/>
    <property type="match status" value="1"/>
</dbReference>